<dbReference type="SUPFAM" id="SSF48371">
    <property type="entry name" value="ARM repeat"/>
    <property type="match status" value="1"/>
</dbReference>
<keyword evidence="2" id="KW-1185">Reference proteome</keyword>
<name>A0ABW6BZI2_9BACT</name>
<comment type="caution">
    <text evidence="1">The sequence shown here is derived from an EMBL/GenBank/DDBJ whole genome shotgun (WGS) entry which is preliminary data.</text>
</comment>
<dbReference type="InterPro" id="IPR011989">
    <property type="entry name" value="ARM-like"/>
</dbReference>
<evidence type="ECO:0000313" key="2">
    <source>
        <dbReference type="Proteomes" id="UP001597641"/>
    </source>
</evidence>
<reference evidence="2" key="1">
    <citation type="journal article" date="2019" name="Int. J. Syst. Evol. Microbiol.">
        <title>The Global Catalogue of Microorganisms (GCM) 10K type strain sequencing project: providing services to taxonomists for standard genome sequencing and annotation.</title>
        <authorList>
            <consortium name="The Broad Institute Genomics Platform"/>
            <consortium name="The Broad Institute Genome Sequencing Center for Infectious Disease"/>
            <person name="Wu L."/>
            <person name="Ma J."/>
        </authorList>
    </citation>
    <scope>NUCLEOTIDE SEQUENCE [LARGE SCALE GENOMIC DNA]</scope>
    <source>
        <strain evidence="2">KCTC 23984</strain>
    </source>
</reference>
<dbReference type="EMBL" id="JBHUOX010000020">
    <property type="protein sequence ID" value="MFD3002800.1"/>
    <property type="molecule type" value="Genomic_DNA"/>
</dbReference>
<dbReference type="Gene3D" id="1.25.10.10">
    <property type="entry name" value="Leucine-rich Repeat Variant"/>
    <property type="match status" value="1"/>
</dbReference>
<dbReference type="Pfam" id="PF13646">
    <property type="entry name" value="HEAT_2"/>
    <property type="match status" value="1"/>
</dbReference>
<organism evidence="1 2">
    <name type="scientific">Pontibacter toksunensis</name>
    <dbReference type="NCBI Taxonomy" id="1332631"/>
    <lineage>
        <taxon>Bacteria</taxon>
        <taxon>Pseudomonadati</taxon>
        <taxon>Bacteroidota</taxon>
        <taxon>Cytophagia</taxon>
        <taxon>Cytophagales</taxon>
        <taxon>Hymenobacteraceae</taxon>
        <taxon>Pontibacter</taxon>
    </lineage>
</organism>
<accession>A0ABW6BZI2</accession>
<dbReference type="RefSeq" id="WP_377488898.1">
    <property type="nucleotide sequence ID" value="NZ_JBHUOX010000020.1"/>
</dbReference>
<proteinExistence type="predicted"/>
<gene>
    <name evidence="1" type="ORF">ACFS7Z_20690</name>
</gene>
<dbReference type="InterPro" id="IPR016024">
    <property type="entry name" value="ARM-type_fold"/>
</dbReference>
<evidence type="ECO:0000313" key="1">
    <source>
        <dbReference type="EMBL" id="MFD3002800.1"/>
    </source>
</evidence>
<protein>
    <submittedName>
        <fullName evidence="1">HEAT repeat domain-containing protein</fullName>
    </submittedName>
</protein>
<dbReference type="Proteomes" id="UP001597641">
    <property type="component" value="Unassembled WGS sequence"/>
</dbReference>
<sequence>MKWDNIEALLQKYYRGETTLTEEKELASYFCQSREWPDHLKVHAALFQYYTHQQKVQLESDEWLLGKIEELAPAQGKQRFLPLSSINSYWQVAASILLLAVTFWAGIQFKQNNSTAQNSEVAALRQEVEEMKKVLLVSSTASERISVVSQQFSADPNEELIQVLIHTMNNDSNVNVRLAAAEALYQYNDNANVRDAFIQSLKLQTDPIIQMTLIDMLVTLKEKKAVDQLTQLTQRKYLLPIVKSKAQEGIDILI</sequence>